<proteinExistence type="predicted"/>
<reference evidence="1 2" key="1">
    <citation type="submission" date="2013-10" db="EMBL/GenBank/DDBJ databases">
        <title>Whole Genome Shotgun Sequence of Pseudomonas taiwanensis SJ9.</title>
        <authorList>
            <person name="Hong S.-J."/>
            <person name="Shin J.-H."/>
        </authorList>
    </citation>
    <scope>NUCLEOTIDE SEQUENCE [LARGE SCALE GENOMIC DNA]</scope>
    <source>
        <strain evidence="1 2">SJ9</strain>
    </source>
</reference>
<dbReference type="Proteomes" id="UP000018511">
    <property type="component" value="Unassembled WGS sequence"/>
</dbReference>
<gene>
    <name evidence="1" type="ORF">O164_11305</name>
</gene>
<sequence length="149" mass="15647">MTKPSVAADGLSLRTSRTLDLAVNDLFLAKAAMAPFCCCGHVAGVTESVVNHSSTLLAIKGTTAMMHADLIDQDDLAGHLRARGFEIPAGATAEQACEAVVRGLTEPNARALKGMVEQMYTGSATILPAVRQAIDKQLLPALAQFNKRG</sequence>
<comment type="caution">
    <text evidence="1">The sequence shown here is derived from an EMBL/GenBank/DDBJ whole genome shotgun (WGS) entry which is preliminary data.</text>
</comment>
<evidence type="ECO:0000313" key="2">
    <source>
        <dbReference type="Proteomes" id="UP000018511"/>
    </source>
</evidence>
<evidence type="ECO:0000313" key="1">
    <source>
        <dbReference type="EMBL" id="ESW39551.1"/>
    </source>
</evidence>
<name>V7DE77_9PSED</name>
<protein>
    <submittedName>
        <fullName evidence="1">Uncharacterized protein</fullName>
    </submittedName>
</protein>
<accession>V7DE77</accession>
<dbReference type="PATRIC" id="fig|1388762.3.peg.2266"/>
<dbReference type="AlphaFoldDB" id="V7DE77"/>
<organism evidence="1 2">
    <name type="scientific">Pseudomonas taiwanensis SJ9</name>
    <dbReference type="NCBI Taxonomy" id="1388762"/>
    <lineage>
        <taxon>Bacteria</taxon>
        <taxon>Pseudomonadati</taxon>
        <taxon>Pseudomonadota</taxon>
        <taxon>Gammaproteobacteria</taxon>
        <taxon>Pseudomonadales</taxon>
        <taxon>Pseudomonadaceae</taxon>
        <taxon>Pseudomonas</taxon>
    </lineage>
</organism>
<dbReference type="EMBL" id="AXUP01000139">
    <property type="protein sequence ID" value="ESW39551.1"/>
    <property type="molecule type" value="Genomic_DNA"/>
</dbReference>